<feature type="region of interest" description="Disordered" evidence="1">
    <location>
        <begin position="31"/>
        <end position="65"/>
    </location>
</feature>
<reference evidence="2" key="1">
    <citation type="submission" date="2014-09" db="EMBL/GenBank/DDBJ databases">
        <authorList>
            <person name="Magalhaes I.L.F."/>
            <person name="Oliveira U."/>
            <person name="Santos F.R."/>
            <person name="Vidigal T.H.D.A."/>
            <person name="Brescovit A.D."/>
            <person name="Santos A.J."/>
        </authorList>
    </citation>
    <scope>NUCLEOTIDE SEQUENCE</scope>
    <source>
        <tissue evidence="2">Shoot tissue taken approximately 20 cm above the soil surface</tissue>
    </source>
</reference>
<accession>A0A0A8Y1G7</accession>
<evidence type="ECO:0000313" key="2">
    <source>
        <dbReference type="EMBL" id="JAD18900.1"/>
    </source>
</evidence>
<protein>
    <submittedName>
        <fullName evidence="2">Uncharacterized protein</fullName>
    </submittedName>
</protein>
<reference evidence="2" key="2">
    <citation type="journal article" date="2015" name="Data Brief">
        <title>Shoot transcriptome of the giant reed, Arundo donax.</title>
        <authorList>
            <person name="Barrero R.A."/>
            <person name="Guerrero F.D."/>
            <person name="Moolhuijzen P."/>
            <person name="Goolsby J.A."/>
            <person name="Tidwell J."/>
            <person name="Bellgard S.E."/>
            <person name="Bellgard M.I."/>
        </authorList>
    </citation>
    <scope>NUCLEOTIDE SEQUENCE</scope>
    <source>
        <tissue evidence="2">Shoot tissue taken approximately 20 cm above the soil surface</tissue>
    </source>
</reference>
<name>A0A0A8Y1G7_ARUDO</name>
<dbReference type="EMBL" id="GBRH01278995">
    <property type="protein sequence ID" value="JAD18900.1"/>
    <property type="molecule type" value="Transcribed_RNA"/>
</dbReference>
<dbReference type="AlphaFoldDB" id="A0A0A8Y1G7"/>
<feature type="compositionally biased region" description="Basic and acidic residues" evidence="1">
    <location>
        <begin position="48"/>
        <end position="65"/>
    </location>
</feature>
<evidence type="ECO:0000256" key="1">
    <source>
        <dbReference type="SAM" id="MobiDB-lite"/>
    </source>
</evidence>
<organism evidence="2">
    <name type="scientific">Arundo donax</name>
    <name type="common">Giant reed</name>
    <name type="synonym">Donax arundinaceus</name>
    <dbReference type="NCBI Taxonomy" id="35708"/>
    <lineage>
        <taxon>Eukaryota</taxon>
        <taxon>Viridiplantae</taxon>
        <taxon>Streptophyta</taxon>
        <taxon>Embryophyta</taxon>
        <taxon>Tracheophyta</taxon>
        <taxon>Spermatophyta</taxon>
        <taxon>Magnoliopsida</taxon>
        <taxon>Liliopsida</taxon>
        <taxon>Poales</taxon>
        <taxon>Poaceae</taxon>
        <taxon>PACMAD clade</taxon>
        <taxon>Arundinoideae</taxon>
        <taxon>Arundineae</taxon>
        <taxon>Arundo</taxon>
    </lineage>
</organism>
<proteinExistence type="predicted"/>
<sequence length="65" mass="7535">MRVMSARTRDCSPSLIDRIRISCPLMTAMTTRSRRGCRPGPRPAPGNRVDRDTSVHVHWKEWKED</sequence>